<feature type="domain" description="Zinc finger CGNR" evidence="1">
    <location>
        <begin position="158"/>
        <end position="199"/>
    </location>
</feature>
<dbReference type="EMBL" id="SPQZ01000004">
    <property type="protein sequence ID" value="TFV96848.1"/>
    <property type="molecule type" value="Genomic_DNA"/>
</dbReference>
<dbReference type="InterPro" id="IPR021005">
    <property type="entry name" value="Znf_CGNR"/>
</dbReference>
<protein>
    <recommendedName>
        <fullName evidence="1">Zinc finger CGNR domain-containing protein</fullName>
    </recommendedName>
</protein>
<dbReference type="InterPro" id="IPR010852">
    <property type="entry name" value="ABATE"/>
</dbReference>
<dbReference type="SUPFAM" id="SSF160904">
    <property type="entry name" value="Jann2411-like"/>
    <property type="match status" value="1"/>
</dbReference>
<accession>A0A4Y9QYH5</accession>
<dbReference type="AlphaFoldDB" id="A0A4Y9QYH5"/>
<dbReference type="PANTHER" id="PTHR35525">
    <property type="entry name" value="BLL6575 PROTEIN"/>
    <property type="match status" value="1"/>
</dbReference>
<reference evidence="2 3" key="1">
    <citation type="journal article" date="2018" name="J. Microbiol.">
        <title>Leifsonia flava sp. nov., a novel actinobacterium isolated from the rhizosphere of Aquilegia viridiflora.</title>
        <authorList>
            <person name="Cai Y."/>
            <person name="Tao W.Z."/>
            <person name="Ma Y.J."/>
            <person name="Cheng J."/>
            <person name="Zhang M.Y."/>
            <person name="Zhang Y.X."/>
        </authorList>
    </citation>
    <scope>NUCLEOTIDE SEQUENCE [LARGE SCALE GENOMIC DNA]</scope>
    <source>
        <strain evidence="2 3">SYP-B2174</strain>
    </source>
</reference>
<evidence type="ECO:0000313" key="3">
    <source>
        <dbReference type="Proteomes" id="UP000298127"/>
    </source>
</evidence>
<keyword evidence="3" id="KW-1185">Reference proteome</keyword>
<dbReference type="Gene3D" id="1.10.3300.10">
    <property type="entry name" value="Jann2411-like domain"/>
    <property type="match status" value="1"/>
</dbReference>
<dbReference type="Proteomes" id="UP000298127">
    <property type="component" value="Unassembled WGS sequence"/>
</dbReference>
<dbReference type="Pfam" id="PF07336">
    <property type="entry name" value="ABATE"/>
    <property type="match status" value="1"/>
</dbReference>
<sequence length="206" mass="22572">MAPPSIAAPREDFPRIAGHVALDLVNTVSWRLNPLRTVEHLLDYGDVIRWTQQAGVLDAAAGSAIGALAVDAQPDAHRELGRIIALREAIYEVAYHGGETEAIVREYAEAVASGRLAGDARQPAENWTWEFPLDLAAPRRRIAEAAVDLLVHGDVSHLRQCADIDCGWVYVDSSPRHNRRWCVAADCGNRNRVRKHYAQARAASAG</sequence>
<organism evidence="2 3">
    <name type="scientific">Orlajensenia leifsoniae</name>
    <dbReference type="NCBI Taxonomy" id="2561933"/>
    <lineage>
        <taxon>Bacteria</taxon>
        <taxon>Bacillati</taxon>
        <taxon>Actinomycetota</taxon>
        <taxon>Actinomycetes</taxon>
        <taxon>Micrococcales</taxon>
        <taxon>Microbacteriaceae</taxon>
        <taxon>Orlajensenia</taxon>
    </lineage>
</organism>
<dbReference type="PANTHER" id="PTHR35525:SF3">
    <property type="entry name" value="BLL6575 PROTEIN"/>
    <property type="match status" value="1"/>
</dbReference>
<name>A0A4Y9QYH5_9MICO</name>
<comment type="caution">
    <text evidence="2">The sequence shown here is derived from an EMBL/GenBank/DDBJ whole genome shotgun (WGS) entry which is preliminary data.</text>
</comment>
<evidence type="ECO:0000259" key="1">
    <source>
        <dbReference type="Pfam" id="PF11706"/>
    </source>
</evidence>
<gene>
    <name evidence="2" type="ORF">E4M00_12325</name>
</gene>
<proteinExistence type="predicted"/>
<dbReference type="Pfam" id="PF11706">
    <property type="entry name" value="zf-CGNR"/>
    <property type="match status" value="1"/>
</dbReference>
<dbReference type="InterPro" id="IPR023286">
    <property type="entry name" value="ABATE_dom_sf"/>
</dbReference>
<evidence type="ECO:0000313" key="2">
    <source>
        <dbReference type="EMBL" id="TFV96848.1"/>
    </source>
</evidence>
<dbReference type="RefSeq" id="WP_135120807.1">
    <property type="nucleotide sequence ID" value="NZ_SPQZ01000004.1"/>
</dbReference>